<name>A0A2C8F9Q3_9BACT</name>
<dbReference type="GO" id="GO:0006508">
    <property type="term" value="P:proteolysis"/>
    <property type="evidence" value="ECO:0007669"/>
    <property type="project" value="UniProtKB-KW"/>
</dbReference>
<dbReference type="InterPro" id="IPR002818">
    <property type="entry name" value="DJ-1/PfpI"/>
</dbReference>
<dbReference type="GO" id="GO:0005737">
    <property type="term" value="C:cytoplasm"/>
    <property type="evidence" value="ECO:0007669"/>
    <property type="project" value="TreeGrafter"/>
</dbReference>
<dbReference type="InterPro" id="IPR050325">
    <property type="entry name" value="Prot/Nucl_acid_deglycase"/>
</dbReference>
<comment type="similarity">
    <text evidence="3">Belongs to the peptidase C56 family. HSP31-like subfamily.</text>
</comment>
<keyword evidence="1" id="KW-0346">Stress response</keyword>
<dbReference type="CDD" id="cd03141">
    <property type="entry name" value="GATase1_Hsp31_like"/>
    <property type="match status" value="1"/>
</dbReference>
<dbReference type="PANTHER" id="PTHR48094:SF11">
    <property type="entry name" value="GLUTATHIONE-INDEPENDENT GLYOXALASE HSP31-RELATED"/>
    <property type="match status" value="1"/>
</dbReference>
<dbReference type="GO" id="GO:0019243">
    <property type="term" value="P:methylglyoxal catabolic process to D-lactate via S-lactoyl-glutathione"/>
    <property type="evidence" value="ECO:0007669"/>
    <property type="project" value="TreeGrafter"/>
</dbReference>
<keyword evidence="2" id="KW-0456">Lyase</keyword>
<organism evidence="5 6">
    <name type="scientific">Pseudodesulfovibrio profundus</name>
    <dbReference type="NCBI Taxonomy" id="57320"/>
    <lineage>
        <taxon>Bacteria</taxon>
        <taxon>Pseudomonadati</taxon>
        <taxon>Thermodesulfobacteriota</taxon>
        <taxon>Desulfovibrionia</taxon>
        <taxon>Desulfovibrionales</taxon>
        <taxon>Desulfovibrionaceae</taxon>
    </lineage>
</organism>
<feature type="domain" description="DJ-1/PfpI" evidence="4">
    <location>
        <begin position="48"/>
        <end position="238"/>
    </location>
</feature>
<dbReference type="EMBL" id="LT907975">
    <property type="protein sequence ID" value="SOB59507.1"/>
    <property type="molecule type" value="Genomic_DNA"/>
</dbReference>
<keyword evidence="6" id="KW-1185">Reference proteome</keyword>
<reference evidence="6" key="1">
    <citation type="submission" date="2017-09" db="EMBL/GenBank/DDBJ databases">
        <authorList>
            <person name="Regsiter A."/>
            <person name="William W."/>
        </authorList>
    </citation>
    <scope>NUCLEOTIDE SEQUENCE [LARGE SCALE GENOMIC DNA]</scope>
    <source>
        <strain evidence="6">500-1</strain>
    </source>
</reference>
<evidence type="ECO:0000313" key="5">
    <source>
        <dbReference type="EMBL" id="SOB59507.1"/>
    </source>
</evidence>
<accession>A0A2C8F9Q3</accession>
<dbReference type="KEGG" id="pprf:DPRO_2598"/>
<evidence type="ECO:0000256" key="3">
    <source>
        <dbReference type="ARBA" id="ARBA00038493"/>
    </source>
</evidence>
<evidence type="ECO:0000313" key="6">
    <source>
        <dbReference type="Proteomes" id="UP000219215"/>
    </source>
</evidence>
<dbReference type="Proteomes" id="UP000219215">
    <property type="component" value="Chromosome DPRO"/>
</dbReference>
<evidence type="ECO:0000259" key="4">
    <source>
        <dbReference type="Pfam" id="PF01965"/>
    </source>
</evidence>
<evidence type="ECO:0000256" key="2">
    <source>
        <dbReference type="ARBA" id="ARBA00023239"/>
    </source>
</evidence>
<dbReference type="GO" id="GO:0019172">
    <property type="term" value="F:glyoxalase III activity"/>
    <property type="evidence" value="ECO:0007669"/>
    <property type="project" value="TreeGrafter"/>
</dbReference>
<dbReference type="GO" id="GO:0008233">
    <property type="term" value="F:peptidase activity"/>
    <property type="evidence" value="ECO:0007669"/>
    <property type="project" value="UniProtKB-KW"/>
</dbReference>
<keyword evidence="5" id="KW-0645">Protease</keyword>
<dbReference type="AlphaFoldDB" id="A0A2C8F9Q3"/>
<sequence>MNHIDFYCRLIAFIEKGAIMSRKNVLFIVTSHASLGDEKETTGLWLEELAAPYYAFIDAGCDVRIVSISGGSVPIDPKSQAERGENPESVERFLDDKNAMAAIQHTPSVAEVDTFGFDALFIPGGHGTMWDMPDNEHLAKLVAATYESGRIVAAVCHGPAGLVGARLSNGEPLVKDRDVSAFTDSEEEAVGLTDTVPFLLESRLTELGANVRSAPNFEPFALADGNLITGQNPPSSEKVAELVLRALKM</sequence>
<dbReference type="Pfam" id="PF01965">
    <property type="entry name" value="DJ-1_PfpI"/>
    <property type="match status" value="1"/>
</dbReference>
<dbReference type="SUPFAM" id="SSF52317">
    <property type="entry name" value="Class I glutamine amidotransferase-like"/>
    <property type="match status" value="1"/>
</dbReference>
<dbReference type="InterPro" id="IPR029062">
    <property type="entry name" value="Class_I_gatase-like"/>
</dbReference>
<protein>
    <submittedName>
        <fullName evidence="5">Putative intracellular protease/amidase</fullName>
    </submittedName>
</protein>
<keyword evidence="5" id="KW-0378">Hydrolase</keyword>
<dbReference type="Gene3D" id="3.40.50.880">
    <property type="match status" value="1"/>
</dbReference>
<gene>
    <name evidence="5" type="ORF">DPRO_2598</name>
</gene>
<dbReference type="PANTHER" id="PTHR48094">
    <property type="entry name" value="PROTEIN/NUCLEIC ACID DEGLYCASE DJ-1-RELATED"/>
    <property type="match status" value="1"/>
</dbReference>
<evidence type="ECO:0000256" key="1">
    <source>
        <dbReference type="ARBA" id="ARBA00023016"/>
    </source>
</evidence>
<proteinExistence type="inferred from homology"/>